<keyword evidence="4 5" id="KW-0472">Membrane</keyword>
<evidence type="ECO:0000256" key="1">
    <source>
        <dbReference type="ARBA" id="ARBA00004127"/>
    </source>
</evidence>
<dbReference type="GO" id="GO:0008168">
    <property type="term" value="F:methyltransferase activity"/>
    <property type="evidence" value="ECO:0007669"/>
    <property type="project" value="UniProtKB-KW"/>
</dbReference>
<keyword evidence="2 5" id="KW-0812">Transmembrane</keyword>
<comment type="subcellular location">
    <subcellularLocation>
        <location evidence="1">Endomembrane system</location>
        <topology evidence="1">Multi-pass membrane protein</topology>
    </subcellularLocation>
</comment>
<accession>A0A6G7YEN3</accession>
<dbReference type="KEGG" id="npi:G7071_06325"/>
<dbReference type="Gene3D" id="1.20.120.1630">
    <property type="match status" value="1"/>
</dbReference>
<evidence type="ECO:0000313" key="7">
    <source>
        <dbReference type="Proteomes" id="UP000502035"/>
    </source>
</evidence>
<dbReference type="Pfam" id="PF04191">
    <property type="entry name" value="PEMT"/>
    <property type="match status" value="1"/>
</dbReference>
<keyword evidence="6" id="KW-0808">Transferase</keyword>
<proteinExistence type="predicted"/>
<evidence type="ECO:0000256" key="3">
    <source>
        <dbReference type="ARBA" id="ARBA00022989"/>
    </source>
</evidence>
<dbReference type="GO" id="GO:0012505">
    <property type="term" value="C:endomembrane system"/>
    <property type="evidence" value="ECO:0007669"/>
    <property type="project" value="UniProtKB-SubCell"/>
</dbReference>
<name>A0A6G7YEN3_9ACTN</name>
<dbReference type="Proteomes" id="UP000502035">
    <property type="component" value="Chromosome"/>
</dbReference>
<dbReference type="GO" id="GO:0032259">
    <property type="term" value="P:methylation"/>
    <property type="evidence" value="ECO:0007669"/>
    <property type="project" value="UniProtKB-KW"/>
</dbReference>
<feature type="transmembrane region" description="Helical" evidence="5">
    <location>
        <begin position="67"/>
        <end position="87"/>
    </location>
</feature>
<organism evidence="6 7">
    <name type="scientific">Nocardioides piscis</name>
    <dbReference type="NCBI Taxonomy" id="2714938"/>
    <lineage>
        <taxon>Bacteria</taxon>
        <taxon>Bacillati</taxon>
        <taxon>Actinomycetota</taxon>
        <taxon>Actinomycetes</taxon>
        <taxon>Propionibacteriales</taxon>
        <taxon>Nocardioidaceae</taxon>
        <taxon>Nocardioides</taxon>
    </lineage>
</organism>
<feature type="transmembrane region" description="Helical" evidence="5">
    <location>
        <begin position="107"/>
        <end position="127"/>
    </location>
</feature>
<feature type="transmembrane region" description="Helical" evidence="5">
    <location>
        <begin position="35"/>
        <end position="55"/>
    </location>
</feature>
<evidence type="ECO:0000256" key="4">
    <source>
        <dbReference type="ARBA" id="ARBA00023136"/>
    </source>
</evidence>
<protein>
    <submittedName>
        <fullName evidence="6">Isoprenylcysteine carboxylmethyltransferase family protein</fullName>
    </submittedName>
</protein>
<evidence type="ECO:0000313" key="6">
    <source>
        <dbReference type="EMBL" id="QIK75101.1"/>
    </source>
</evidence>
<sequence>MLAGGPLPLWFVGLAWIDLVTMELAGELVSLENGWLRGEVLLLVLGLAPALVLGWATRRRRWLRVRALLQVVLFTGVFGWLVPTVAMARDRLGWADVVAHPYPVRSLLLTAAVVVAIPALAAVTELVRAGGTPYPWDPPTRLVTTGPYAYVANPMQIGIAGLMVVLTLASGSATLALATVFSLVFSVVLAERHEELTLRARWVAYRDYRREVRNWLPRWRPWVGEPAMLWTSESCTLCAATGTMLDTMEPIGLSRHPAETSPRPLRRMTWEGPDDRSDGVAAFARALEHTTLPWAWLGWWIRLPVVSAWLQLMADACGLGPRTIASSDDPRVGP</sequence>
<gene>
    <name evidence="6" type="ORF">G7071_06325</name>
</gene>
<dbReference type="AlphaFoldDB" id="A0A6G7YEN3"/>
<evidence type="ECO:0000256" key="2">
    <source>
        <dbReference type="ARBA" id="ARBA00022692"/>
    </source>
</evidence>
<keyword evidence="6" id="KW-0489">Methyltransferase</keyword>
<dbReference type="RefSeq" id="WP_166316313.1">
    <property type="nucleotide sequence ID" value="NZ_CP049866.1"/>
</dbReference>
<evidence type="ECO:0000256" key="5">
    <source>
        <dbReference type="SAM" id="Phobius"/>
    </source>
</evidence>
<dbReference type="EMBL" id="CP049866">
    <property type="protein sequence ID" value="QIK75101.1"/>
    <property type="molecule type" value="Genomic_DNA"/>
</dbReference>
<dbReference type="InterPro" id="IPR007318">
    <property type="entry name" value="Phopholipid_MeTrfase"/>
</dbReference>
<keyword evidence="7" id="KW-1185">Reference proteome</keyword>
<keyword evidence="3 5" id="KW-1133">Transmembrane helix</keyword>
<reference evidence="6 7" key="1">
    <citation type="submission" date="2020-03" db="EMBL/GenBank/DDBJ databases">
        <title>Nocardioides sp. nov., isolated from fish.</title>
        <authorList>
            <person name="Hyun D.-W."/>
            <person name="Bae J.-W."/>
        </authorList>
    </citation>
    <scope>NUCLEOTIDE SEQUENCE [LARGE SCALE GENOMIC DNA]</scope>
    <source>
        <strain evidence="6 7">HDW12A</strain>
    </source>
</reference>